<sequence length="227" mass="25645">MRSRQAARHRRARRRPKVAVLDLAVTAVTVSVVAAQDLLVALAVELKLTQGEPVSLQAVEVRRRFAAAVAHLPPVATGHPRDTVPTYIICKKDNDIGPETLSFGEEVTNIVVPEEGQIWQGKDIYGNDVHFDKDEVWQVWRVCVRNLPRNITSARLEEIFRIYGVLKGCEQLSDRGIAYVDFYEFTEAFDAVKGMKGKEIDGMQVEVDLISTRQKRKVDRTYEPLTD</sequence>
<dbReference type="InterPro" id="IPR035979">
    <property type="entry name" value="RBD_domain_sf"/>
</dbReference>
<evidence type="ECO:0000259" key="3">
    <source>
        <dbReference type="PROSITE" id="PS50102"/>
    </source>
</evidence>
<keyword evidence="5" id="KW-1185">Reference proteome</keyword>
<evidence type="ECO:0000313" key="5">
    <source>
        <dbReference type="Proteomes" id="UP001175271"/>
    </source>
</evidence>
<dbReference type="Proteomes" id="UP001175271">
    <property type="component" value="Unassembled WGS sequence"/>
</dbReference>
<evidence type="ECO:0000256" key="2">
    <source>
        <dbReference type="PROSITE-ProRule" id="PRU00176"/>
    </source>
</evidence>
<dbReference type="PANTHER" id="PTHR15481:SF0">
    <property type="entry name" value="LD23870P-RELATED"/>
    <property type="match status" value="1"/>
</dbReference>
<evidence type="ECO:0000256" key="1">
    <source>
        <dbReference type="ARBA" id="ARBA00022884"/>
    </source>
</evidence>
<dbReference type="Pfam" id="PF00076">
    <property type="entry name" value="RRM_1"/>
    <property type="match status" value="1"/>
</dbReference>
<dbReference type="AlphaFoldDB" id="A0AA39IC36"/>
<dbReference type="GO" id="GO:0000398">
    <property type="term" value="P:mRNA splicing, via spliceosome"/>
    <property type="evidence" value="ECO:0007669"/>
    <property type="project" value="TreeGrafter"/>
</dbReference>
<dbReference type="PROSITE" id="PS50102">
    <property type="entry name" value="RRM"/>
    <property type="match status" value="1"/>
</dbReference>
<dbReference type="PANTHER" id="PTHR15481">
    <property type="entry name" value="RIBONUCLEIC ACID BINDING PROTEIN S1"/>
    <property type="match status" value="1"/>
</dbReference>
<dbReference type="SUPFAM" id="SSF54928">
    <property type="entry name" value="RNA-binding domain, RBD"/>
    <property type="match status" value="1"/>
</dbReference>
<keyword evidence="1 2" id="KW-0694">RNA-binding</keyword>
<dbReference type="GO" id="GO:0005737">
    <property type="term" value="C:cytoplasm"/>
    <property type="evidence" value="ECO:0007669"/>
    <property type="project" value="TreeGrafter"/>
</dbReference>
<accession>A0AA39IC36</accession>
<dbReference type="SMART" id="SM00360">
    <property type="entry name" value="RRM"/>
    <property type="match status" value="1"/>
</dbReference>
<protein>
    <recommendedName>
        <fullName evidence="3">RRM domain-containing protein</fullName>
    </recommendedName>
</protein>
<comment type="caution">
    <text evidence="4">The sequence shown here is derived from an EMBL/GenBank/DDBJ whole genome shotgun (WGS) entry which is preliminary data.</text>
</comment>
<dbReference type="EMBL" id="JAUCMV010000002">
    <property type="protein sequence ID" value="KAK0420264.1"/>
    <property type="molecule type" value="Genomic_DNA"/>
</dbReference>
<organism evidence="4 5">
    <name type="scientific">Steinernema hermaphroditum</name>
    <dbReference type="NCBI Taxonomy" id="289476"/>
    <lineage>
        <taxon>Eukaryota</taxon>
        <taxon>Metazoa</taxon>
        <taxon>Ecdysozoa</taxon>
        <taxon>Nematoda</taxon>
        <taxon>Chromadorea</taxon>
        <taxon>Rhabditida</taxon>
        <taxon>Tylenchina</taxon>
        <taxon>Panagrolaimomorpha</taxon>
        <taxon>Strongyloidoidea</taxon>
        <taxon>Steinernematidae</taxon>
        <taxon>Steinernema</taxon>
    </lineage>
</organism>
<dbReference type="GO" id="GO:0061574">
    <property type="term" value="C:ASAP complex"/>
    <property type="evidence" value="ECO:0007669"/>
    <property type="project" value="TreeGrafter"/>
</dbReference>
<proteinExistence type="predicted"/>
<dbReference type="InterPro" id="IPR000504">
    <property type="entry name" value="RRM_dom"/>
</dbReference>
<dbReference type="GO" id="GO:0003723">
    <property type="term" value="F:RNA binding"/>
    <property type="evidence" value="ECO:0007669"/>
    <property type="project" value="UniProtKB-UniRule"/>
</dbReference>
<reference evidence="4" key="1">
    <citation type="submission" date="2023-06" db="EMBL/GenBank/DDBJ databases">
        <title>Genomic analysis of the entomopathogenic nematode Steinernema hermaphroditum.</title>
        <authorList>
            <person name="Schwarz E.M."/>
            <person name="Heppert J.K."/>
            <person name="Baniya A."/>
            <person name="Schwartz H.T."/>
            <person name="Tan C.-H."/>
            <person name="Antoshechkin I."/>
            <person name="Sternberg P.W."/>
            <person name="Goodrich-Blair H."/>
            <person name="Dillman A.R."/>
        </authorList>
    </citation>
    <scope>NUCLEOTIDE SEQUENCE</scope>
    <source>
        <strain evidence="4">PS9179</strain>
        <tissue evidence="4">Whole animal</tissue>
    </source>
</reference>
<dbReference type="GO" id="GO:0005654">
    <property type="term" value="C:nucleoplasm"/>
    <property type="evidence" value="ECO:0007669"/>
    <property type="project" value="TreeGrafter"/>
</dbReference>
<name>A0AA39IC36_9BILA</name>
<dbReference type="CDD" id="cd00590">
    <property type="entry name" value="RRM_SF"/>
    <property type="match status" value="1"/>
</dbReference>
<gene>
    <name evidence="4" type="ORF">QR680_014591</name>
</gene>
<feature type="domain" description="RRM" evidence="3">
    <location>
        <begin position="140"/>
        <end position="212"/>
    </location>
</feature>
<dbReference type="Gene3D" id="3.30.70.330">
    <property type="match status" value="1"/>
</dbReference>
<evidence type="ECO:0000313" key="4">
    <source>
        <dbReference type="EMBL" id="KAK0420264.1"/>
    </source>
</evidence>
<dbReference type="InterPro" id="IPR012677">
    <property type="entry name" value="Nucleotide-bd_a/b_plait_sf"/>
</dbReference>